<feature type="signal peptide" evidence="2">
    <location>
        <begin position="1"/>
        <end position="24"/>
    </location>
</feature>
<evidence type="ECO:0000313" key="4">
    <source>
        <dbReference type="Proteomes" id="UP001260715"/>
    </source>
</evidence>
<dbReference type="EMBL" id="JAVDSJ010000003">
    <property type="protein sequence ID" value="MDR6584274.1"/>
    <property type="molecule type" value="Genomic_DNA"/>
</dbReference>
<dbReference type="RefSeq" id="WP_310010630.1">
    <property type="nucleotide sequence ID" value="NZ_JAVDSJ010000003.1"/>
</dbReference>
<proteinExistence type="predicted"/>
<feature type="compositionally biased region" description="Basic and acidic residues" evidence="1">
    <location>
        <begin position="410"/>
        <end position="419"/>
    </location>
</feature>
<evidence type="ECO:0000256" key="1">
    <source>
        <dbReference type="SAM" id="MobiDB-lite"/>
    </source>
</evidence>
<dbReference type="PANTHER" id="PTHR40269">
    <property type="entry name" value="OUTER MEMBRANE PROTEIN-RELATED"/>
    <property type="match status" value="1"/>
</dbReference>
<feature type="region of interest" description="Disordered" evidence="1">
    <location>
        <begin position="390"/>
        <end position="552"/>
    </location>
</feature>
<gene>
    <name evidence="3" type="ORF">J2W50_002484</name>
</gene>
<feature type="compositionally biased region" description="Low complexity" evidence="1">
    <location>
        <begin position="444"/>
        <end position="476"/>
    </location>
</feature>
<accession>A0ABU1PED5</accession>
<feature type="chain" id="PRO_5047336341" description="DUF3300 domain-containing protein" evidence="2">
    <location>
        <begin position="25"/>
        <end position="552"/>
    </location>
</feature>
<dbReference type="PROSITE" id="PS51257">
    <property type="entry name" value="PROKAR_LIPOPROTEIN"/>
    <property type="match status" value="1"/>
</dbReference>
<reference evidence="3 4" key="1">
    <citation type="submission" date="2023-07" db="EMBL/GenBank/DDBJ databases">
        <title>Sorghum-associated microbial communities from plants grown in Nebraska, USA.</title>
        <authorList>
            <person name="Schachtman D."/>
        </authorList>
    </citation>
    <scope>NUCLEOTIDE SEQUENCE [LARGE SCALE GENOMIC DNA]</scope>
    <source>
        <strain evidence="3 4">596</strain>
    </source>
</reference>
<dbReference type="InterPro" id="IPR021728">
    <property type="entry name" value="DUF3300"/>
</dbReference>
<keyword evidence="2" id="KW-0732">Signal</keyword>
<organism evidence="3 4">
    <name type="scientific">Herbaspirillum frisingense</name>
    <dbReference type="NCBI Taxonomy" id="92645"/>
    <lineage>
        <taxon>Bacteria</taxon>
        <taxon>Pseudomonadati</taxon>
        <taxon>Pseudomonadota</taxon>
        <taxon>Betaproteobacteria</taxon>
        <taxon>Burkholderiales</taxon>
        <taxon>Oxalobacteraceae</taxon>
        <taxon>Herbaspirillum</taxon>
    </lineage>
</organism>
<protein>
    <recommendedName>
        <fullName evidence="5">DUF3300 domain-containing protein</fullName>
    </recommendedName>
</protein>
<evidence type="ECO:0000313" key="3">
    <source>
        <dbReference type="EMBL" id="MDR6584274.1"/>
    </source>
</evidence>
<dbReference type="Proteomes" id="UP001260715">
    <property type="component" value="Unassembled WGS sequence"/>
</dbReference>
<comment type="caution">
    <text evidence="3">The sequence shown here is derived from an EMBL/GenBank/DDBJ whole genome shotgun (WGS) entry which is preliminary data.</text>
</comment>
<feature type="compositionally biased region" description="Basic and acidic residues" evidence="1">
    <location>
        <begin position="430"/>
        <end position="443"/>
    </location>
</feature>
<dbReference type="PANTHER" id="PTHR40269:SF1">
    <property type="entry name" value="OUTER MEMBRANE PROTEIN"/>
    <property type="match status" value="1"/>
</dbReference>
<keyword evidence="4" id="KW-1185">Reference proteome</keyword>
<dbReference type="Pfam" id="PF11737">
    <property type="entry name" value="DUF3300"/>
    <property type="match status" value="1"/>
</dbReference>
<name>A0ABU1PED5_9BURK</name>
<feature type="compositionally biased region" description="Basic and acidic residues" evidence="1">
    <location>
        <begin position="510"/>
        <end position="552"/>
    </location>
</feature>
<evidence type="ECO:0008006" key="5">
    <source>
        <dbReference type="Google" id="ProtNLM"/>
    </source>
</evidence>
<evidence type="ECO:0000256" key="2">
    <source>
        <dbReference type="SAM" id="SignalP"/>
    </source>
</evidence>
<sequence>MTTRNRHRAIIVSASLLSAVLALSACENKDNADTAPPNAAASATPTAASAPAYVPPTAAQLSQMVAPIALFPDKLVAQVLAGSTYPDQIVAANQWLGQNAALKGDILRAAEDRQPWDVSVKSLTMFPAVLSQMAANPDWTRALGDAFVNDPNNVMNAIQELRLRAQQAGNLKNSSQLRVSTTVRSGQSQAPVSAPEPVPVYAGAPVIAPPPQTIVIESSQPDTVYVPSYNPAVVYGPPVPVYPGYAYRPPSRVGNEVVVGALSFGVGIFVGEAISHHADWGWHDWGMHWGGSPAGAQSAPGWQRPAVVYRNTTYVSHSTTVINRVTNNNVTINNNRVVNNNVSNVRNVSNVDERNINRDQTRIDNHPEAANRQAGMSMPHFTANDAHAGAMPAVHPQPQPQHPQSPVEAADLHHQEAEQKQAVQANAARQHQEMEQQAAREHQQAQQNAAQQERQQAEQRQALALKQEAAHAQPAHPAEHKEAVPAHPQAAARPEARQESRPVHPQQAPAERHEAAAHEHASEQHAAQKHEPARHEEDKRGNERHEAEKHNG</sequence>